<dbReference type="Pfam" id="PF05719">
    <property type="entry name" value="GPP34"/>
    <property type="match status" value="1"/>
</dbReference>
<dbReference type="Proteomes" id="UP001589619">
    <property type="component" value="Unassembled WGS sequence"/>
</dbReference>
<evidence type="ECO:0000313" key="6">
    <source>
        <dbReference type="Proteomes" id="UP001589619"/>
    </source>
</evidence>
<evidence type="ECO:0000256" key="1">
    <source>
        <dbReference type="ARBA" id="ARBA00004255"/>
    </source>
</evidence>
<dbReference type="InterPro" id="IPR038261">
    <property type="entry name" value="GPP34-like_sf"/>
</dbReference>
<dbReference type="InterPro" id="IPR008628">
    <property type="entry name" value="GPP34-like"/>
</dbReference>
<keyword evidence="2" id="KW-0333">Golgi apparatus</keyword>
<protein>
    <submittedName>
        <fullName evidence="5">GPP34 family phosphoprotein</fullName>
    </submittedName>
</protein>
<reference evidence="5 6" key="1">
    <citation type="submission" date="2024-09" db="EMBL/GenBank/DDBJ databases">
        <authorList>
            <person name="Sun Q."/>
            <person name="Mori K."/>
        </authorList>
    </citation>
    <scope>NUCLEOTIDE SEQUENCE [LARGE SCALE GENOMIC DNA]</scope>
    <source>
        <strain evidence="5 6">JCM 12520</strain>
    </source>
</reference>
<comment type="subcellular location">
    <subcellularLocation>
        <location evidence="1">Golgi apparatus membrane</location>
        <topology evidence="1">Peripheral membrane protein</topology>
        <orientation evidence="1">Cytoplasmic side</orientation>
    </subcellularLocation>
</comment>
<organism evidence="5 6">
    <name type="scientific">Paenibacillus hodogayensis</name>
    <dbReference type="NCBI Taxonomy" id="279208"/>
    <lineage>
        <taxon>Bacteria</taxon>
        <taxon>Bacillati</taxon>
        <taxon>Bacillota</taxon>
        <taxon>Bacilli</taxon>
        <taxon>Bacillales</taxon>
        <taxon>Paenibacillaceae</taxon>
        <taxon>Paenibacillus</taxon>
    </lineage>
</organism>
<name>A0ABV5W6A5_9BACL</name>
<sequence length="222" mass="24680">MPLSLAQQYMLLALDPDAHQLGRQPAPVMHLYACAAGIAELLHQGRLRLQEDGLLEAIGGPPPQSAGGSLLLEQLTAYKSPATLRRWMRDLHAHRRYRQPPVAAELQPLLDNRMLSEERSKLLLVFSSKRLIPRPAAVGGIIGNIRECLLEQTPDDVPTVLLAMILDASKLLRAYFPPNELEAMRSRLRSLQDRSGDLPVVLRQTRRAIDEIHVVMVTSSIG</sequence>
<evidence type="ECO:0000256" key="2">
    <source>
        <dbReference type="ARBA" id="ARBA00023034"/>
    </source>
</evidence>
<keyword evidence="4" id="KW-0472">Membrane</keyword>
<accession>A0ABV5W6A5</accession>
<proteinExistence type="predicted"/>
<keyword evidence="3" id="KW-0446">Lipid-binding</keyword>
<evidence type="ECO:0000256" key="3">
    <source>
        <dbReference type="ARBA" id="ARBA00023121"/>
    </source>
</evidence>
<keyword evidence="6" id="KW-1185">Reference proteome</keyword>
<gene>
    <name evidence="5" type="ORF">ACFFNY_31415</name>
</gene>
<dbReference type="EMBL" id="JBHMAG010000020">
    <property type="protein sequence ID" value="MFB9756109.1"/>
    <property type="molecule type" value="Genomic_DNA"/>
</dbReference>
<dbReference type="RefSeq" id="WP_344913244.1">
    <property type="nucleotide sequence ID" value="NZ_BAAAYO010000012.1"/>
</dbReference>
<dbReference type="Gene3D" id="1.10.3630.10">
    <property type="entry name" value="yeast vps74-n-term truncation variant domain like"/>
    <property type="match status" value="1"/>
</dbReference>
<comment type="caution">
    <text evidence="5">The sequence shown here is derived from an EMBL/GenBank/DDBJ whole genome shotgun (WGS) entry which is preliminary data.</text>
</comment>
<evidence type="ECO:0000313" key="5">
    <source>
        <dbReference type="EMBL" id="MFB9756109.1"/>
    </source>
</evidence>
<evidence type="ECO:0000256" key="4">
    <source>
        <dbReference type="ARBA" id="ARBA00023136"/>
    </source>
</evidence>